<name>A0A517MC76_9BACT</name>
<dbReference type="InterPro" id="IPR014059">
    <property type="entry name" value="TraI/TrwC_relax"/>
</dbReference>
<dbReference type="Pfam" id="PF08751">
    <property type="entry name" value="TrwC"/>
    <property type="match status" value="1"/>
</dbReference>
<evidence type="ECO:0000313" key="5">
    <source>
        <dbReference type="Proteomes" id="UP000320672"/>
    </source>
</evidence>
<dbReference type="InterPro" id="IPR027417">
    <property type="entry name" value="P-loop_NTPase"/>
</dbReference>
<evidence type="ECO:0000256" key="1">
    <source>
        <dbReference type="SAM" id="Coils"/>
    </source>
</evidence>
<dbReference type="Gene3D" id="3.40.50.300">
    <property type="entry name" value="P-loop containing nucleotide triphosphate hydrolases"/>
    <property type="match status" value="1"/>
</dbReference>
<dbReference type="InterPro" id="IPR014862">
    <property type="entry name" value="TrwC"/>
</dbReference>
<dbReference type="InterPro" id="IPR003593">
    <property type="entry name" value="AAA+_ATPase"/>
</dbReference>
<dbReference type="Proteomes" id="UP000320672">
    <property type="component" value="Chromosome"/>
</dbReference>
<feature type="coiled-coil region" evidence="1">
    <location>
        <begin position="660"/>
        <end position="688"/>
    </location>
</feature>
<protein>
    <submittedName>
        <fullName evidence="4">Multifunctional conjugation protein TraI</fullName>
    </submittedName>
</protein>
<dbReference type="Pfam" id="PF13604">
    <property type="entry name" value="AAA_30"/>
    <property type="match status" value="1"/>
</dbReference>
<evidence type="ECO:0000256" key="2">
    <source>
        <dbReference type="SAM" id="MobiDB-lite"/>
    </source>
</evidence>
<keyword evidence="5" id="KW-1185">Reference proteome</keyword>
<evidence type="ECO:0000259" key="3">
    <source>
        <dbReference type="SMART" id="SM00382"/>
    </source>
</evidence>
<dbReference type="NCBIfam" id="TIGR02686">
    <property type="entry name" value="relax_trwC"/>
    <property type="match status" value="1"/>
</dbReference>
<dbReference type="SUPFAM" id="SSF55464">
    <property type="entry name" value="Origin of replication-binding domain, RBD-like"/>
    <property type="match status" value="1"/>
</dbReference>
<dbReference type="KEGG" id="rml:FF011L_12240"/>
<feature type="domain" description="AAA+ ATPase" evidence="3">
    <location>
        <begin position="446"/>
        <end position="586"/>
    </location>
</feature>
<sequence>MRWSISFYMLIATQSRNIASTSQYFDKVLTQGDYYLGQEINGQWHGKGTALLGLQAGADVTKEQFTRLLSGHHPIDDTQLTQRNRSDRRPGMDLTFSVPKSVSLTWAINSDERLVDALRETVRETMELDVEPLMQRRVRQGKHAVSEQKATTGKLLYADFLHKTSRPVDGHPDPHLHVHAFVINWTEDGGKHYAGQFEEIVRQRPSLQAKFESRLARRLRDQLGYDVRPTRYVQSGRVKAGWEITGIERSTVEKFSRRTAQVEQHALEKGVFDAGSKAKLGAKTREKKNSGENVPSLRSQWRNRLSQEEIEMFSKLSKQRGATRADDGDAERSLKYALDHHLYRSSTVERHQIIGTALEHALTISPEAMEKALDQLKVIRRDTSHEGIQRSYITTREVLDAERQMIAYARDGRGTRAAISETPHEFKRDWLNEQQKSAVQDVLKSRDTVTAISGGAGTGKSSLMEEAAEAIEKAGRSVFTFAPSTGAKEVLEKKGFKNAQTVEHLIRNEKLHVELKNQVIWVDEAGLLDVRSMNAIFDIAKNGNSRVVLSGDTRQHASPRRGEGMRLLEREAGMRIARVETIQRQKGRYREAIAQISRGHEIDPASGKSGLIAGFDALDRMGKIIEIDPEKKTEALVENYLKTSDKGKSSLVVAPTHREAAEVTEQIRDSLRERKELAEDEHRFLQLKSLNLTEAEKGEATTYEHQQESVVQFHQNASGGIKRGSRYLIAGAAGKEILMRPVDGGKEQPLPLSNPSRFEVYQRTEIKLAAGDHVRLTLGGKALNDKRRLSNGRLDQISGFTETGDLKMKSGAVVSRDYGHVDHGYVITSHASQGKDRDVAIASMGADSLPAVNARQFYVTASRGREDLKIYVDDKAKVRRAIVRSGEQLSASELIRSTMPPESPAKTVVPNLGRERQRQRAVAAFRTRIRAWWTQSRSLVRRQDTRKPIADHGERPNRSVFPQTDRDRR</sequence>
<dbReference type="NCBIfam" id="NF041492">
    <property type="entry name" value="MobF"/>
    <property type="match status" value="1"/>
</dbReference>
<dbReference type="SUPFAM" id="SSF52540">
    <property type="entry name" value="P-loop containing nucleoside triphosphate hydrolases"/>
    <property type="match status" value="2"/>
</dbReference>
<reference evidence="4 5" key="1">
    <citation type="submission" date="2019-02" db="EMBL/GenBank/DDBJ databases">
        <title>Deep-cultivation of Planctomycetes and their phenomic and genomic characterization uncovers novel biology.</title>
        <authorList>
            <person name="Wiegand S."/>
            <person name="Jogler M."/>
            <person name="Boedeker C."/>
            <person name="Pinto D."/>
            <person name="Vollmers J."/>
            <person name="Rivas-Marin E."/>
            <person name="Kohn T."/>
            <person name="Peeters S.H."/>
            <person name="Heuer A."/>
            <person name="Rast P."/>
            <person name="Oberbeckmann S."/>
            <person name="Bunk B."/>
            <person name="Jeske O."/>
            <person name="Meyerdierks A."/>
            <person name="Storesund J.E."/>
            <person name="Kallscheuer N."/>
            <person name="Luecker S."/>
            <person name="Lage O.M."/>
            <person name="Pohl T."/>
            <person name="Merkel B.J."/>
            <person name="Hornburger P."/>
            <person name="Mueller R.-W."/>
            <person name="Bruemmer F."/>
            <person name="Labrenz M."/>
            <person name="Spormann A.M."/>
            <person name="Op den Camp H."/>
            <person name="Overmann J."/>
            <person name="Amann R."/>
            <person name="Jetten M.S.M."/>
            <person name="Mascher T."/>
            <person name="Medema M.H."/>
            <person name="Devos D.P."/>
            <person name="Kaster A.-K."/>
            <person name="Ovreas L."/>
            <person name="Rohde M."/>
            <person name="Galperin M.Y."/>
            <person name="Jogler C."/>
        </authorList>
    </citation>
    <scope>NUCLEOTIDE SEQUENCE [LARGE SCALE GENOMIC DNA]</scope>
    <source>
        <strain evidence="4 5">FF011L</strain>
    </source>
</reference>
<proteinExistence type="predicted"/>
<dbReference type="EMBL" id="CP036262">
    <property type="protein sequence ID" value="QDS92481.1"/>
    <property type="molecule type" value="Genomic_DNA"/>
</dbReference>
<dbReference type="AlphaFoldDB" id="A0A517MC76"/>
<organism evidence="4 5">
    <name type="scientific">Roseimaritima multifibrata</name>
    <dbReference type="NCBI Taxonomy" id="1930274"/>
    <lineage>
        <taxon>Bacteria</taxon>
        <taxon>Pseudomonadati</taxon>
        <taxon>Planctomycetota</taxon>
        <taxon>Planctomycetia</taxon>
        <taxon>Pirellulales</taxon>
        <taxon>Pirellulaceae</taxon>
        <taxon>Roseimaritima</taxon>
    </lineage>
</organism>
<accession>A0A517MC76</accession>
<feature type="compositionally biased region" description="Basic and acidic residues" evidence="2">
    <location>
        <begin position="941"/>
        <end position="957"/>
    </location>
</feature>
<feature type="region of interest" description="Disordered" evidence="2">
    <location>
        <begin position="939"/>
        <end position="969"/>
    </location>
</feature>
<evidence type="ECO:0000313" key="4">
    <source>
        <dbReference type="EMBL" id="QDS92481.1"/>
    </source>
</evidence>
<dbReference type="SMART" id="SM00382">
    <property type="entry name" value="AAA"/>
    <property type="match status" value="1"/>
</dbReference>
<gene>
    <name evidence="4" type="primary">traI_2</name>
    <name evidence="4" type="ORF">FF011L_12240</name>
</gene>
<keyword evidence="1" id="KW-0175">Coiled coil</keyword>